<gene>
    <name evidence="1" type="ORF">V757_11585</name>
</gene>
<dbReference type="EMBL" id="AYSV01000125">
    <property type="protein sequence ID" value="ETD67221.1"/>
    <property type="molecule type" value="Genomic_DNA"/>
</dbReference>
<accession>V8FTK1</accession>
<sequence length="132" mass="14542">MAALALPLSITQAAEIKREPIPNFPISSVVVVPSAATNYYLSGTVPSKEGESFGDTKQQTINVLKKIEAKLKEYNLTMGDVVKMQVYLVADKNKENKMDFKGFMEGYTQFFGTAEQPNMPVRSTFQVAALAK</sequence>
<reference evidence="1 2" key="1">
    <citation type="submission" date="2013-11" db="EMBL/GenBank/DDBJ databases">
        <title>Genomic analysis of Pelistega sp. HM-7.</title>
        <authorList>
            <person name="Kumbhare S.V."/>
            <person name="Shetty S.A."/>
            <person name="Sharma O."/>
            <person name="Dhotre D.P."/>
        </authorList>
    </citation>
    <scope>NUCLEOTIDE SEQUENCE [LARGE SCALE GENOMIC DNA]</scope>
    <source>
        <strain evidence="1 2">HM-7</strain>
    </source>
</reference>
<dbReference type="GO" id="GO:0005829">
    <property type="term" value="C:cytosol"/>
    <property type="evidence" value="ECO:0007669"/>
    <property type="project" value="TreeGrafter"/>
</dbReference>
<dbReference type="Gene3D" id="3.30.1330.40">
    <property type="entry name" value="RutC-like"/>
    <property type="match status" value="1"/>
</dbReference>
<protein>
    <submittedName>
        <fullName evidence="1">Endoribonuclease L-PSP</fullName>
    </submittedName>
</protein>
<dbReference type="PANTHER" id="PTHR11803:SF59">
    <property type="entry name" value="ENDORIBONUCLEASE"/>
    <property type="match status" value="1"/>
</dbReference>
<keyword evidence="2" id="KW-1185">Reference proteome</keyword>
<dbReference type="GO" id="GO:0019239">
    <property type="term" value="F:deaminase activity"/>
    <property type="evidence" value="ECO:0007669"/>
    <property type="project" value="TreeGrafter"/>
</dbReference>
<proteinExistence type="predicted"/>
<dbReference type="PATRIC" id="fig|1414851.3.peg.2414"/>
<dbReference type="InterPro" id="IPR006175">
    <property type="entry name" value="YjgF/YER057c/UK114"/>
</dbReference>
<evidence type="ECO:0000313" key="1">
    <source>
        <dbReference type="EMBL" id="ETD67221.1"/>
    </source>
</evidence>
<organism evidence="1 2">
    <name type="scientific">Pelistega indica</name>
    <dbReference type="NCBI Taxonomy" id="1414851"/>
    <lineage>
        <taxon>Bacteria</taxon>
        <taxon>Pseudomonadati</taxon>
        <taxon>Pseudomonadota</taxon>
        <taxon>Betaproteobacteria</taxon>
        <taxon>Burkholderiales</taxon>
        <taxon>Alcaligenaceae</taxon>
        <taxon>Pelistega</taxon>
    </lineage>
</organism>
<dbReference type="Pfam" id="PF01042">
    <property type="entry name" value="Ribonuc_L-PSP"/>
    <property type="match status" value="1"/>
</dbReference>
<dbReference type="SUPFAM" id="SSF55298">
    <property type="entry name" value="YjgF-like"/>
    <property type="match status" value="1"/>
</dbReference>
<dbReference type="Proteomes" id="UP000018766">
    <property type="component" value="Unassembled WGS sequence"/>
</dbReference>
<dbReference type="InterPro" id="IPR035959">
    <property type="entry name" value="RutC-like_sf"/>
</dbReference>
<name>V8FTK1_9BURK</name>
<dbReference type="AlphaFoldDB" id="V8FTK1"/>
<dbReference type="CDD" id="cd06151">
    <property type="entry name" value="YjgF_YER057c_UK114_like_3"/>
    <property type="match status" value="1"/>
</dbReference>
<evidence type="ECO:0000313" key="2">
    <source>
        <dbReference type="Proteomes" id="UP000018766"/>
    </source>
</evidence>
<dbReference type="PANTHER" id="PTHR11803">
    <property type="entry name" value="2-IMINOBUTANOATE/2-IMINOPROPANOATE DEAMINASE RIDA"/>
    <property type="match status" value="1"/>
</dbReference>
<comment type="caution">
    <text evidence="1">The sequence shown here is derived from an EMBL/GenBank/DDBJ whole genome shotgun (WGS) entry which is preliminary data.</text>
</comment>